<dbReference type="InterPro" id="IPR000672">
    <property type="entry name" value="THF_DH/CycHdrlase"/>
</dbReference>
<dbReference type="Gene3D" id="3.40.50.10860">
    <property type="entry name" value="Leucine Dehydrogenase, chain A, domain 1"/>
    <property type="match status" value="1"/>
</dbReference>
<dbReference type="PANTHER" id="PTHR48099:SF11">
    <property type="entry name" value="BIFUNCTIONAL METHYLENETETRAHYDROFOLATE DEHYDROGENASE_CYCLOHYDROLASE, MITOCHONDRIAL"/>
    <property type="match status" value="1"/>
</dbReference>
<dbReference type="GO" id="GO:0004488">
    <property type="term" value="F:methylenetetrahydrofolate dehydrogenase (NADP+) activity"/>
    <property type="evidence" value="ECO:0007669"/>
    <property type="project" value="InterPro"/>
</dbReference>
<keyword evidence="6" id="KW-0560">Oxidoreductase</keyword>
<organism evidence="15 16">
    <name type="scientific">Gryllus longicercus</name>
    <dbReference type="NCBI Taxonomy" id="2509291"/>
    <lineage>
        <taxon>Eukaryota</taxon>
        <taxon>Metazoa</taxon>
        <taxon>Ecdysozoa</taxon>
        <taxon>Arthropoda</taxon>
        <taxon>Hexapoda</taxon>
        <taxon>Insecta</taxon>
        <taxon>Pterygota</taxon>
        <taxon>Neoptera</taxon>
        <taxon>Polyneoptera</taxon>
        <taxon>Orthoptera</taxon>
        <taxon>Ensifera</taxon>
        <taxon>Gryllidea</taxon>
        <taxon>Grylloidea</taxon>
        <taxon>Gryllidae</taxon>
        <taxon>Gryllinae</taxon>
        <taxon>Gryllus</taxon>
    </lineage>
</organism>
<dbReference type="GO" id="GO:0035999">
    <property type="term" value="P:tetrahydrofolate interconversion"/>
    <property type="evidence" value="ECO:0007669"/>
    <property type="project" value="TreeGrafter"/>
</dbReference>
<protein>
    <recommendedName>
        <fullName evidence="17">Methenyltetrahydrofolate cyclohydrolase</fullName>
    </recommendedName>
</protein>
<comment type="cofactor">
    <cofactor evidence="1">
        <name>Mg(2+)</name>
        <dbReference type="ChEBI" id="CHEBI:18420"/>
    </cofactor>
</comment>
<dbReference type="PANTHER" id="PTHR48099">
    <property type="entry name" value="C-1-TETRAHYDROFOLATE SYNTHASE, CYTOPLASMIC-RELATED"/>
    <property type="match status" value="1"/>
</dbReference>
<keyword evidence="16" id="KW-1185">Reference proteome</keyword>
<comment type="catalytic activity">
    <reaction evidence="11">
        <text>(6R)-5,10-methylene-5,6,7,8-tetrahydrofolate + NAD(+) = (6R)-5,10-methenyltetrahydrofolate + NADH</text>
        <dbReference type="Rhea" id="RHEA:22892"/>
        <dbReference type="ChEBI" id="CHEBI:15636"/>
        <dbReference type="ChEBI" id="CHEBI:57455"/>
        <dbReference type="ChEBI" id="CHEBI:57540"/>
        <dbReference type="ChEBI" id="CHEBI:57945"/>
        <dbReference type="EC" id="1.5.1.15"/>
    </reaction>
</comment>
<dbReference type="CDD" id="cd01080">
    <property type="entry name" value="NAD_bind_m-THF_DH_Cyclohyd"/>
    <property type="match status" value="1"/>
</dbReference>
<dbReference type="PRINTS" id="PR00085">
    <property type="entry name" value="THFDHDRGNASE"/>
</dbReference>
<evidence type="ECO:0000256" key="1">
    <source>
        <dbReference type="ARBA" id="ARBA00001946"/>
    </source>
</evidence>
<dbReference type="GO" id="GO:0005759">
    <property type="term" value="C:mitochondrial matrix"/>
    <property type="evidence" value="ECO:0007669"/>
    <property type="project" value="UniProtKB-ARBA"/>
</dbReference>
<dbReference type="FunFam" id="3.40.50.10860:FF:000001">
    <property type="entry name" value="Bifunctional protein FolD"/>
    <property type="match status" value="1"/>
</dbReference>
<dbReference type="AlphaFoldDB" id="A0AAN9VNT3"/>
<evidence type="ECO:0000256" key="11">
    <source>
        <dbReference type="ARBA" id="ARBA00050302"/>
    </source>
</evidence>
<dbReference type="FunFam" id="3.40.50.720:FF:000070">
    <property type="entry name" value="probable bifunctional methylenetetrahydrofolate dehydrogenase/cyclohydrolase 2"/>
    <property type="match status" value="1"/>
</dbReference>
<dbReference type="GO" id="GO:0004487">
    <property type="term" value="F:methylenetetrahydrofolate dehydrogenase (NAD+) activity"/>
    <property type="evidence" value="ECO:0007669"/>
    <property type="project" value="UniProtKB-EC"/>
</dbReference>
<evidence type="ECO:0000256" key="8">
    <source>
        <dbReference type="ARBA" id="ARBA00023128"/>
    </source>
</evidence>
<keyword evidence="3" id="KW-0554">One-carbon metabolism</keyword>
<dbReference type="Gene3D" id="3.40.50.720">
    <property type="entry name" value="NAD(P)-binding Rossmann-like Domain"/>
    <property type="match status" value="1"/>
</dbReference>
<evidence type="ECO:0000256" key="5">
    <source>
        <dbReference type="ARBA" id="ARBA00022842"/>
    </source>
</evidence>
<feature type="domain" description="Tetrahydrofolate dehydrogenase/cyclohydrolase catalytic" evidence="13">
    <location>
        <begin position="40"/>
        <end position="155"/>
    </location>
</feature>
<reference evidence="15 16" key="1">
    <citation type="submission" date="2024-03" db="EMBL/GenBank/DDBJ databases">
        <title>The genome assembly and annotation of the cricket Gryllus longicercus Weissman &amp; Gray.</title>
        <authorList>
            <person name="Szrajer S."/>
            <person name="Gray D."/>
            <person name="Ylla G."/>
        </authorList>
    </citation>
    <scope>NUCLEOTIDE SEQUENCE [LARGE SCALE GENOMIC DNA]</scope>
    <source>
        <strain evidence="15">DAG 2021-001</strain>
        <tissue evidence="15">Whole body minus gut</tissue>
    </source>
</reference>
<dbReference type="Pfam" id="PF00763">
    <property type="entry name" value="THF_DHG_CYH"/>
    <property type="match status" value="1"/>
</dbReference>
<evidence type="ECO:0000313" key="15">
    <source>
        <dbReference type="EMBL" id="KAK7865627.1"/>
    </source>
</evidence>
<dbReference type="Proteomes" id="UP001378592">
    <property type="component" value="Unassembled WGS sequence"/>
</dbReference>
<dbReference type="InterPro" id="IPR020631">
    <property type="entry name" value="THF_DH/CycHdrlase_NAD-bd_dom"/>
</dbReference>
<evidence type="ECO:0000259" key="14">
    <source>
        <dbReference type="Pfam" id="PF02882"/>
    </source>
</evidence>
<evidence type="ECO:0000256" key="10">
    <source>
        <dbReference type="ARBA" id="ARBA00036357"/>
    </source>
</evidence>
<evidence type="ECO:0000259" key="13">
    <source>
        <dbReference type="Pfam" id="PF00763"/>
    </source>
</evidence>
<feature type="domain" description="Tetrahydrofolate dehydrogenase/cyclohydrolase NAD(P)-binding" evidence="14">
    <location>
        <begin position="174"/>
        <end position="330"/>
    </location>
</feature>
<evidence type="ECO:0000256" key="12">
    <source>
        <dbReference type="ARBA" id="ARBA00061364"/>
    </source>
</evidence>
<dbReference type="GO" id="GO:0019752">
    <property type="term" value="P:carboxylic acid metabolic process"/>
    <property type="evidence" value="ECO:0007669"/>
    <property type="project" value="UniProtKB-ARBA"/>
</dbReference>
<dbReference type="GO" id="GO:0004477">
    <property type="term" value="F:methenyltetrahydrofolate cyclohydrolase activity"/>
    <property type="evidence" value="ECO:0007669"/>
    <property type="project" value="UniProtKB-EC"/>
</dbReference>
<proteinExistence type="inferred from homology"/>
<comment type="catalytic activity">
    <reaction evidence="10">
        <text>(6R)-5,10-methenyltetrahydrofolate + H2O = (6R)-10-formyltetrahydrofolate + H(+)</text>
        <dbReference type="Rhea" id="RHEA:23700"/>
        <dbReference type="ChEBI" id="CHEBI:15377"/>
        <dbReference type="ChEBI" id="CHEBI:15378"/>
        <dbReference type="ChEBI" id="CHEBI:57455"/>
        <dbReference type="ChEBI" id="CHEBI:195366"/>
        <dbReference type="EC" id="3.5.4.9"/>
    </reaction>
</comment>
<evidence type="ECO:0000256" key="2">
    <source>
        <dbReference type="ARBA" id="ARBA00004173"/>
    </source>
</evidence>
<keyword evidence="7" id="KW-0520">NAD</keyword>
<keyword evidence="8" id="KW-0496">Mitochondrion</keyword>
<comment type="caution">
    <text evidence="15">The sequence shown here is derived from an EMBL/GenBank/DDBJ whole genome shotgun (WGS) entry which is preliminary data.</text>
</comment>
<accession>A0AAN9VNT3</accession>
<keyword evidence="9" id="KW-0511">Multifunctional enzyme</keyword>
<dbReference type="EMBL" id="JAZDUA010000170">
    <property type="protein sequence ID" value="KAK7865627.1"/>
    <property type="molecule type" value="Genomic_DNA"/>
</dbReference>
<evidence type="ECO:0000256" key="9">
    <source>
        <dbReference type="ARBA" id="ARBA00023268"/>
    </source>
</evidence>
<keyword evidence="4" id="KW-0378">Hydrolase</keyword>
<evidence type="ECO:0000256" key="3">
    <source>
        <dbReference type="ARBA" id="ARBA00022563"/>
    </source>
</evidence>
<keyword evidence="5" id="KW-0460">Magnesium</keyword>
<dbReference type="SUPFAM" id="SSF51735">
    <property type="entry name" value="NAD(P)-binding Rossmann-fold domains"/>
    <property type="match status" value="1"/>
</dbReference>
<dbReference type="InterPro" id="IPR046346">
    <property type="entry name" value="Aminoacid_DH-like_N_sf"/>
</dbReference>
<dbReference type="HAMAP" id="MF_01576">
    <property type="entry name" value="THF_DHG_CYH"/>
    <property type="match status" value="1"/>
</dbReference>
<dbReference type="PROSITE" id="PS00767">
    <property type="entry name" value="THF_DHG_CYH_2"/>
    <property type="match status" value="1"/>
</dbReference>
<comment type="similarity">
    <text evidence="12">Belongs to the tetrahydrofolate dehydrogenase/cyclohydrolase family.</text>
</comment>
<evidence type="ECO:0000256" key="4">
    <source>
        <dbReference type="ARBA" id="ARBA00022801"/>
    </source>
</evidence>
<dbReference type="InterPro" id="IPR020867">
    <property type="entry name" value="THF_DH/CycHdrlase_CS"/>
</dbReference>
<dbReference type="InterPro" id="IPR036291">
    <property type="entry name" value="NAD(P)-bd_dom_sf"/>
</dbReference>
<gene>
    <name evidence="15" type="ORF">R5R35_009792</name>
</gene>
<dbReference type="PROSITE" id="PS00766">
    <property type="entry name" value="THF_DHG_CYH_1"/>
    <property type="match status" value="1"/>
</dbReference>
<dbReference type="InterPro" id="IPR020630">
    <property type="entry name" value="THF_DH/CycHdrlase_cat_dom"/>
</dbReference>
<sequence>MSKVLHNTLRSYVNLTTLGENCLFVKCFSSSSPRYRAKIIDGVKIARDIRNELKAEVNEWVAHGNRQPHLTAILVGEDQASHAYVSAKMKAAKYVGITSETIKLPATISETSLLSYIDQLNNDNGVDGILVQLPLPEHITERAICNAVTPHKDVDGFHIVNVGRFCLDMKTLVPCTPLGVHELIKRSGVPTLGKNAVVCGRSKNVGMPIAMLLHADGTGETGAMDATTTICHRYTPADQLAMLTRTADIIVTAVGIPNLIRADMVKEGVCIIDVGITRVKDEKTGKDRLVGDVDFDAVVEKAGHITPVPGGVGPMTVAMLMKNTLLAARKEVVYNILDPGAVVQKKASQLRP</sequence>
<evidence type="ECO:0000256" key="7">
    <source>
        <dbReference type="ARBA" id="ARBA00023027"/>
    </source>
</evidence>
<evidence type="ECO:0008006" key="17">
    <source>
        <dbReference type="Google" id="ProtNLM"/>
    </source>
</evidence>
<evidence type="ECO:0000313" key="16">
    <source>
        <dbReference type="Proteomes" id="UP001378592"/>
    </source>
</evidence>
<dbReference type="Pfam" id="PF02882">
    <property type="entry name" value="THF_DHG_CYH_C"/>
    <property type="match status" value="1"/>
</dbReference>
<dbReference type="SUPFAM" id="SSF53223">
    <property type="entry name" value="Aminoacid dehydrogenase-like, N-terminal domain"/>
    <property type="match status" value="1"/>
</dbReference>
<comment type="subcellular location">
    <subcellularLocation>
        <location evidence="2">Mitochondrion</location>
    </subcellularLocation>
</comment>
<evidence type="ECO:0000256" key="6">
    <source>
        <dbReference type="ARBA" id="ARBA00023002"/>
    </source>
</evidence>
<name>A0AAN9VNT3_9ORTH</name>